<evidence type="ECO:0000259" key="6">
    <source>
        <dbReference type="Pfam" id="PF04542"/>
    </source>
</evidence>
<dbReference type="InterPro" id="IPR039425">
    <property type="entry name" value="RNA_pol_sigma-70-like"/>
</dbReference>
<dbReference type="GO" id="GO:0003677">
    <property type="term" value="F:DNA binding"/>
    <property type="evidence" value="ECO:0007669"/>
    <property type="project" value="UniProtKB-KW"/>
</dbReference>
<dbReference type="Proteomes" id="UP000318138">
    <property type="component" value="Chromosome"/>
</dbReference>
<dbReference type="Gene3D" id="1.10.1740.10">
    <property type="match status" value="1"/>
</dbReference>
<evidence type="ECO:0000256" key="4">
    <source>
        <dbReference type="ARBA" id="ARBA00023125"/>
    </source>
</evidence>
<sequence>MMEDEQLVKLALDGDDDALRELHGRYVQHIYSYAYMQVHNHHDAEEILQDVFWKMARSLHQFKGKSSFKTWLFTISRNVTTDYLRKKARDKTVATDEIEAKTTAYAQSAEEEVLAGDDDLKEAMKLLSEDHRTVLSLRFIHGCSLMETAKVMRRTVFSVKAMQSRASKKLAEILARKVGEA</sequence>
<evidence type="ECO:0000256" key="5">
    <source>
        <dbReference type="ARBA" id="ARBA00023163"/>
    </source>
</evidence>
<dbReference type="CDD" id="cd06171">
    <property type="entry name" value="Sigma70_r4"/>
    <property type="match status" value="1"/>
</dbReference>
<protein>
    <submittedName>
        <fullName evidence="8">RNA polymerase sigma factor</fullName>
    </submittedName>
</protein>
<dbReference type="GO" id="GO:0006352">
    <property type="term" value="P:DNA-templated transcription initiation"/>
    <property type="evidence" value="ECO:0007669"/>
    <property type="project" value="InterPro"/>
</dbReference>
<proteinExistence type="inferred from homology"/>
<evidence type="ECO:0000256" key="1">
    <source>
        <dbReference type="ARBA" id="ARBA00010641"/>
    </source>
</evidence>
<evidence type="ECO:0000256" key="2">
    <source>
        <dbReference type="ARBA" id="ARBA00023015"/>
    </source>
</evidence>
<dbReference type="AlphaFoldDB" id="A0A859FJ96"/>
<dbReference type="NCBIfam" id="TIGR02937">
    <property type="entry name" value="sigma70-ECF"/>
    <property type="match status" value="1"/>
</dbReference>
<dbReference type="SUPFAM" id="SSF88659">
    <property type="entry name" value="Sigma3 and sigma4 domains of RNA polymerase sigma factors"/>
    <property type="match status" value="1"/>
</dbReference>
<evidence type="ECO:0000256" key="3">
    <source>
        <dbReference type="ARBA" id="ARBA00023082"/>
    </source>
</evidence>
<feature type="domain" description="RNA polymerase sigma-70 region 2" evidence="6">
    <location>
        <begin position="24"/>
        <end position="89"/>
    </location>
</feature>
<dbReference type="InterPro" id="IPR014284">
    <property type="entry name" value="RNA_pol_sigma-70_dom"/>
</dbReference>
<dbReference type="InterPro" id="IPR036388">
    <property type="entry name" value="WH-like_DNA-bd_sf"/>
</dbReference>
<dbReference type="Pfam" id="PF04545">
    <property type="entry name" value="Sigma70_r4"/>
    <property type="match status" value="1"/>
</dbReference>
<evidence type="ECO:0000259" key="7">
    <source>
        <dbReference type="Pfam" id="PF04545"/>
    </source>
</evidence>
<reference evidence="9" key="1">
    <citation type="submission" date="2019-07" db="EMBL/GenBank/DDBJ databases">
        <title>Bacillus alkalisoli sp. nov. isolated from saline soil.</title>
        <authorList>
            <person name="Sun J.-Q."/>
            <person name="Xu L."/>
        </authorList>
    </citation>
    <scope>NUCLEOTIDE SEQUENCE [LARGE SCALE GENOMIC DNA]</scope>
    <source>
        <strain evidence="9">M4U3P1</strain>
    </source>
</reference>
<keyword evidence="3" id="KW-0731">Sigma factor</keyword>
<name>A0A859FJ96_9BACI</name>
<dbReference type="InterPro" id="IPR007627">
    <property type="entry name" value="RNA_pol_sigma70_r2"/>
</dbReference>
<dbReference type="InterPro" id="IPR007630">
    <property type="entry name" value="RNA_pol_sigma70_r4"/>
</dbReference>
<keyword evidence="4" id="KW-0238">DNA-binding</keyword>
<dbReference type="PANTHER" id="PTHR43133:SF8">
    <property type="entry name" value="RNA POLYMERASE SIGMA FACTOR HI_1459-RELATED"/>
    <property type="match status" value="1"/>
</dbReference>
<dbReference type="Gene3D" id="1.10.10.10">
    <property type="entry name" value="Winged helix-like DNA-binding domain superfamily/Winged helix DNA-binding domain"/>
    <property type="match status" value="1"/>
</dbReference>
<feature type="domain" description="RNA polymerase sigma-70 region 4" evidence="7">
    <location>
        <begin position="123"/>
        <end position="170"/>
    </location>
</feature>
<dbReference type="PANTHER" id="PTHR43133">
    <property type="entry name" value="RNA POLYMERASE ECF-TYPE SIGMA FACTO"/>
    <property type="match status" value="1"/>
</dbReference>
<organism evidence="8 9">
    <name type="scientific">Paenalkalicoccus suaedae</name>
    <dbReference type="NCBI Taxonomy" id="2592382"/>
    <lineage>
        <taxon>Bacteria</taxon>
        <taxon>Bacillati</taxon>
        <taxon>Bacillota</taxon>
        <taxon>Bacilli</taxon>
        <taxon>Bacillales</taxon>
        <taxon>Bacillaceae</taxon>
        <taxon>Paenalkalicoccus</taxon>
    </lineage>
</organism>
<gene>
    <name evidence="8" type="ORF">FLK61_39520</name>
</gene>
<comment type="similarity">
    <text evidence="1">Belongs to the sigma-70 factor family. ECF subfamily.</text>
</comment>
<dbReference type="GO" id="GO:0016987">
    <property type="term" value="F:sigma factor activity"/>
    <property type="evidence" value="ECO:0007669"/>
    <property type="project" value="UniProtKB-KW"/>
</dbReference>
<dbReference type="EMBL" id="CP041372">
    <property type="protein sequence ID" value="QKS72706.1"/>
    <property type="molecule type" value="Genomic_DNA"/>
</dbReference>
<dbReference type="InterPro" id="IPR013325">
    <property type="entry name" value="RNA_pol_sigma_r2"/>
</dbReference>
<dbReference type="InterPro" id="IPR013324">
    <property type="entry name" value="RNA_pol_sigma_r3/r4-like"/>
</dbReference>
<dbReference type="Pfam" id="PF04542">
    <property type="entry name" value="Sigma70_r2"/>
    <property type="match status" value="1"/>
</dbReference>
<accession>A0A859FJ96</accession>
<evidence type="ECO:0000313" key="9">
    <source>
        <dbReference type="Proteomes" id="UP000318138"/>
    </source>
</evidence>
<keyword evidence="9" id="KW-1185">Reference proteome</keyword>
<dbReference type="KEGG" id="psua:FLK61_39520"/>
<evidence type="ECO:0000313" key="8">
    <source>
        <dbReference type="EMBL" id="QKS72706.1"/>
    </source>
</evidence>
<keyword evidence="2" id="KW-0805">Transcription regulation</keyword>
<dbReference type="SUPFAM" id="SSF88946">
    <property type="entry name" value="Sigma2 domain of RNA polymerase sigma factors"/>
    <property type="match status" value="1"/>
</dbReference>
<keyword evidence="5" id="KW-0804">Transcription</keyword>